<dbReference type="InterPro" id="IPR003615">
    <property type="entry name" value="HNH_nuc"/>
</dbReference>
<reference evidence="2" key="1">
    <citation type="submission" date="2022-11" db="EMBL/GenBank/DDBJ databases">
        <authorList>
            <person name="Petersen C."/>
        </authorList>
    </citation>
    <scope>NUCLEOTIDE SEQUENCE</scope>
    <source>
        <strain evidence="2">IBT 21917</strain>
    </source>
</reference>
<dbReference type="OrthoDB" id="2142759at2759"/>
<feature type="domain" description="HNH nuclease" evidence="1">
    <location>
        <begin position="107"/>
        <end position="187"/>
    </location>
</feature>
<accession>A0A9W9IK09</accession>
<comment type="caution">
    <text evidence="2">The sequence shown here is derived from an EMBL/GenBank/DDBJ whole genome shotgun (WGS) entry which is preliminary data.</text>
</comment>
<evidence type="ECO:0000313" key="3">
    <source>
        <dbReference type="Proteomes" id="UP001146351"/>
    </source>
</evidence>
<sequence>MTRVLQPPPSPSDTVLIYHNNGPLLASFSAEPCQRGDQWVLFPLSGTDEDLGNAIPQTSRARVTPGNSFVLSSRDRAEFSVELTRENAPRRVQARFRERLSQRDEMCAISNGRPVVVTSKKPHKGLVAAHVFPVSQLSQWYHDYRSLVNDTGPPAEIGKSRIYSSQNGLLLTKDMHSAFDDFIIGVNPDAGYKIVPFETDTVGIGGTRLRDSARYGTAVPAGDSANNVSPDLLRWHLRMCVLSNIIANAEPQEYWEEDLGEDNMGQILEQPDAAEIMELELFTRLGELIA</sequence>
<dbReference type="EMBL" id="JAPQKO010000002">
    <property type="protein sequence ID" value="KAJ5179209.1"/>
    <property type="molecule type" value="Genomic_DNA"/>
</dbReference>
<organism evidence="2 3">
    <name type="scientific">Penicillium capsulatum</name>
    <dbReference type="NCBI Taxonomy" id="69766"/>
    <lineage>
        <taxon>Eukaryota</taxon>
        <taxon>Fungi</taxon>
        <taxon>Dikarya</taxon>
        <taxon>Ascomycota</taxon>
        <taxon>Pezizomycotina</taxon>
        <taxon>Eurotiomycetes</taxon>
        <taxon>Eurotiomycetidae</taxon>
        <taxon>Eurotiales</taxon>
        <taxon>Aspergillaceae</taxon>
        <taxon>Penicillium</taxon>
    </lineage>
</organism>
<dbReference type="AlphaFoldDB" id="A0A9W9IK09"/>
<proteinExistence type="predicted"/>
<gene>
    <name evidence="2" type="ORF">N7492_002419</name>
</gene>
<dbReference type="Pfam" id="PF13391">
    <property type="entry name" value="HNH_2"/>
    <property type="match status" value="1"/>
</dbReference>
<evidence type="ECO:0000313" key="2">
    <source>
        <dbReference type="EMBL" id="KAJ5179209.1"/>
    </source>
</evidence>
<name>A0A9W9IK09_9EURO</name>
<keyword evidence="3" id="KW-1185">Reference proteome</keyword>
<evidence type="ECO:0000259" key="1">
    <source>
        <dbReference type="Pfam" id="PF13391"/>
    </source>
</evidence>
<reference evidence="2" key="2">
    <citation type="journal article" date="2023" name="IMA Fungus">
        <title>Comparative genomic study of the Penicillium genus elucidates a diverse pangenome and 15 lateral gene transfer events.</title>
        <authorList>
            <person name="Petersen C."/>
            <person name="Sorensen T."/>
            <person name="Nielsen M.R."/>
            <person name="Sondergaard T.E."/>
            <person name="Sorensen J.L."/>
            <person name="Fitzpatrick D.A."/>
            <person name="Frisvad J.C."/>
            <person name="Nielsen K.L."/>
        </authorList>
    </citation>
    <scope>NUCLEOTIDE SEQUENCE</scope>
    <source>
        <strain evidence="2">IBT 21917</strain>
    </source>
</reference>
<dbReference type="Proteomes" id="UP001146351">
    <property type="component" value="Unassembled WGS sequence"/>
</dbReference>
<protein>
    <recommendedName>
        <fullName evidence="1">HNH nuclease domain-containing protein</fullName>
    </recommendedName>
</protein>